<dbReference type="InterPro" id="IPR047121">
    <property type="entry name" value="YjiB-like"/>
</dbReference>
<organism evidence="1 2">
    <name type="scientific">Rhizobium lusitanum</name>
    <dbReference type="NCBI Taxonomy" id="293958"/>
    <lineage>
        <taxon>Bacteria</taxon>
        <taxon>Pseudomonadati</taxon>
        <taxon>Pseudomonadota</taxon>
        <taxon>Alphaproteobacteria</taxon>
        <taxon>Hyphomicrobiales</taxon>
        <taxon>Rhizobiaceae</taxon>
        <taxon>Rhizobium/Agrobacterium group</taxon>
        <taxon>Rhizobium</taxon>
    </lineage>
</organism>
<dbReference type="PANTHER" id="PTHR36448">
    <property type="entry name" value="BLR7373 PROTEIN"/>
    <property type="match status" value="1"/>
</dbReference>
<dbReference type="EMBL" id="WUEY01000009">
    <property type="protein sequence ID" value="NEI71832.1"/>
    <property type="molecule type" value="Genomic_DNA"/>
</dbReference>
<dbReference type="InterPro" id="IPR014710">
    <property type="entry name" value="RmlC-like_jellyroll"/>
</dbReference>
<comment type="caution">
    <text evidence="1">The sequence shown here is derived from an EMBL/GenBank/DDBJ whole genome shotgun (WGS) entry which is preliminary data.</text>
</comment>
<evidence type="ECO:0000313" key="1">
    <source>
        <dbReference type="EMBL" id="NEI71832.1"/>
    </source>
</evidence>
<dbReference type="PANTHER" id="PTHR36448:SF2">
    <property type="entry name" value="CUPIN TYPE-1 DOMAIN-CONTAINING PROTEIN"/>
    <property type="match status" value="1"/>
</dbReference>
<proteinExistence type="predicted"/>
<dbReference type="RefSeq" id="WP_163988559.1">
    <property type="nucleotide sequence ID" value="NZ_WUEY01000009.1"/>
</dbReference>
<dbReference type="AlphaFoldDB" id="A0A6L9UC29"/>
<dbReference type="InterPro" id="IPR014500">
    <property type="entry name" value="UCP019307_cupin"/>
</dbReference>
<dbReference type="Gene3D" id="2.60.120.10">
    <property type="entry name" value="Jelly Rolls"/>
    <property type="match status" value="1"/>
</dbReference>
<dbReference type="PIRSF" id="PIRSF019307">
    <property type="entry name" value="UCP019307"/>
    <property type="match status" value="1"/>
</dbReference>
<accession>A0A6L9UC29</accession>
<gene>
    <name evidence="1" type="ORF">GR212_19800</name>
</gene>
<sequence length="163" mass="17405">MNIEKMVFEPSGWVPNNQRFPVLIYRGALPPGHSSADFETLFATNGWTGIWKNGVFNYQHYHSGAHEVLGIERGSATLLIGGSHGQPIEVSRGDCLVLPVGTGHRSLGCSTNFEVVGAYPEGQYADIQTADPTSAMLATISSLPVPVADPILGPSGGIVESWR</sequence>
<dbReference type="Proteomes" id="UP000483035">
    <property type="component" value="Unassembled WGS sequence"/>
</dbReference>
<evidence type="ECO:0000313" key="2">
    <source>
        <dbReference type="Proteomes" id="UP000483035"/>
    </source>
</evidence>
<name>A0A6L9UC29_9HYPH</name>
<protein>
    <submittedName>
        <fullName evidence="1">Cupin</fullName>
    </submittedName>
</protein>
<dbReference type="SUPFAM" id="SSF51182">
    <property type="entry name" value="RmlC-like cupins"/>
    <property type="match status" value="1"/>
</dbReference>
<reference evidence="1 2" key="1">
    <citation type="submission" date="2019-12" db="EMBL/GenBank/DDBJ databases">
        <title>Rhizobium genotypes associated with high levels of biological nitrogen fixation by grain legumes in a temperate-maritime cropping system.</title>
        <authorList>
            <person name="Maluk M."/>
            <person name="Francesc Ferrando Molina F."/>
            <person name="Lopez Del Egido L."/>
            <person name="Lafos M."/>
            <person name="Langarica-Fuentes A."/>
            <person name="Gebre Yohannes G."/>
            <person name="Young M.W."/>
            <person name="Martin P."/>
            <person name="Gantlett R."/>
            <person name="Kenicer G."/>
            <person name="Hawes C."/>
            <person name="Begg G.S."/>
            <person name="Quilliam R.S."/>
            <person name="Squire G.R."/>
            <person name="Poole P.S."/>
            <person name="Young P.W."/>
            <person name="Iannetta P.M."/>
            <person name="James E.K."/>
        </authorList>
    </citation>
    <scope>NUCLEOTIDE SEQUENCE [LARGE SCALE GENOMIC DNA]</scope>
    <source>
        <strain evidence="1 2">JHI1118</strain>
    </source>
</reference>
<dbReference type="CDD" id="cd02219">
    <property type="entry name" value="cupin_YjlB-like"/>
    <property type="match status" value="1"/>
</dbReference>
<dbReference type="InterPro" id="IPR011051">
    <property type="entry name" value="RmlC_Cupin_sf"/>
</dbReference>